<keyword evidence="5 7" id="KW-1133">Transmembrane helix</keyword>
<keyword evidence="12" id="KW-1185">Reference proteome</keyword>
<feature type="transmembrane region" description="Helical" evidence="7">
    <location>
        <begin position="371"/>
        <end position="392"/>
    </location>
</feature>
<feature type="transmembrane region" description="Helical" evidence="7">
    <location>
        <begin position="324"/>
        <end position="351"/>
    </location>
</feature>
<reference evidence="10" key="3">
    <citation type="submission" date="2022-12" db="EMBL/GenBank/DDBJ databases">
        <authorList>
            <person name="Sun Q."/>
            <person name="Kim S."/>
        </authorList>
    </citation>
    <scope>NUCLEOTIDE SEQUENCE</scope>
    <source>
        <strain evidence="10">KCTC 12343</strain>
    </source>
</reference>
<evidence type="ECO:0000256" key="1">
    <source>
        <dbReference type="ARBA" id="ARBA00004651"/>
    </source>
</evidence>
<evidence type="ECO:0000259" key="9">
    <source>
        <dbReference type="Pfam" id="PF12704"/>
    </source>
</evidence>
<keyword evidence="3" id="KW-1003">Cell membrane</keyword>
<dbReference type="InterPro" id="IPR003838">
    <property type="entry name" value="ABC3_permease_C"/>
</dbReference>
<organism evidence="10 13">
    <name type="scientific">Pseudoduganella albidiflava</name>
    <dbReference type="NCBI Taxonomy" id="321983"/>
    <lineage>
        <taxon>Bacteria</taxon>
        <taxon>Pseudomonadati</taxon>
        <taxon>Pseudomonadota</taxon>
        <taxon>Betaproteobacteria</taxon>
        <taxon>Burkholderiales</taxon>
        <taxon>Oxalobacteraceae</taxon>
        <taxon>Telluria group</taxon>
        <taxon>Pseudoduganella</taxon>
    </lineage>
</organism>
<dbReference type="Pfam" id="PF12704">
    <property type="entry name" value="MacB_PCD"/>
    <property type="match status" value="1"/>
</dbReference>
<dbReference type="GO" id="GO:0098797">
    <property type="term" value="C:plasma membrane protein complex"/>
    <property type="evidence" value="ECO:0007669"/>
    <property type="project" value="TreeGrafter"/>
</dbReference>
<comment type="similarity">
    <text evidence="2">Belongs to the ABC-4 integral membrane protein family. LolC/E subfamily.</text>
</comment>
<feature type="transmembrane region" description="Helical" evidence="7">
    <location>
        <begin position="272"/>
        <end position="297"/>
    </location>
</feature>
<evidence type="ECO:0000256" key="6">
    <source>
        <dbReference type="ARBA" id="ARBA00023136"/>
    </source>
</evidence>
<evidence type="ECO:0000256" key="5">
    <source>
        <dbReference type="ARBA" id="ARBA00022989"/>
    </source>
</evidence>
<reference evidence="10" key="1">
    <citation type="journal article" date="2014" name="Int. J. Syst. Evol. Microbiol.">
        <title>Complete genome sequence of Corynebacterium casei LMG S-19264T (=DSM 44701T), isolated from a smear-ripened cheese.</title>
        <authorList>
            <consortium name="US DOE Joint Genome Institute (JGI-PGF)"/>
            <person name="Walter F."/>
            <person name="Albersmeier A."/>
            <person name="Kalinowski J."/>
            <person name="Ruckert C."/>
        </authorList>
    </citation>
    <scope>NUCLEOTIDE SEQUENCE</scope>
    <source>
        <strain evidence="10">KCTC 12343</strain>
    </source>
</reference>
<evidence type="ECO:0000259" key="8">
    <source>
        <dbReference type="Pfam" id="PF02687"/>
    </source>
</evidence>
<keyword evidence="4 7" id="KW-0812">Transmembrane</keyword>
<dbReference type="GO" id="GO:0044874">
    <property type="term" value="P:lipoprotein localization to outer membrane"/>
    <property type="evidence" value="ECO:0007669"/>
    <property type="project" value="TreeGrafter"/>
</dbReference>
<evidence type="ECO:0000313" key="12">
    <source>
        <dbReference type="Proteomes" id="UP000292307"/>
    </source>
</evidence>
<comment type="subcellular location">
    <subcellularLocation>
        <location evidence="1">Cell membrane</location>
        <topology evidence="1">Multi-pass membrane protein</topology>
    </subcellularLocation>
</comment>
<reference evidence="11 12" key="2">
    <citation type="submission" date="2019-02" db="EMBL/GenBank/DDBJ databases">
        <title>Draft Genome Sequences of Six Type Strains of the Genus Massilia.</title>
        <authorList>
            <person name="Miess H."/>
            <person name="Frediansyhah A."/>
            <person name="Gross H."/>
        </authorList>
    </citation>
    <scope>NUCLEOTIDE SEQUENCE [LARGE SCALE GENOMIC DNA]</scope>
    <source>
        <strain evidence="11 12">DSM 17472</strain>
    </source>
</reference>
<evidence type="ECO:0000256" key="7">
    <source>
        <dbReference type="SAM" id="Phobius"/>
    </source>
</evidence>
<feature type="domain" description="ABC3 transporter permease C-terminal" evidence="8">
    <location>
        <begin position="275"/>
        <end position="400"/>
    </location>
</feature>
<dbReference type="EMBL" id="CP036401">
    <property type="protein sequence ID" value="QBI00499.1"/>
    <property type="molecule type" value="Genomic_DNA"/>
</dbReference>
<dbReference type="Proteomes" id="UP000292307">
    <property type="component" value="Chromosome"/>
</dbReference>
<dbReference type="EMBL" id="BMWV01000002">
    <property type="protein sequence ID" value="GGY32837.1"/>
    <property type="molecule type" value="Genomic_DNA"/>
</dbReference>
<dbReference type="InterPro" id="IPR051447">
    <property type="entry name" value="Lipoprotein-release_system"/>
</dbReference>
<dbReference type="PANTHER" id="PTHR30489:SF0">
    <property type="entry name" value="LIPOPROTEIN-RELEASING SYSTEM TRANSMEMBRANE PROTEIN LOLE"/>
    <property type="match status" value="1"/>
</dbReference>
<keyword evidence="6 7" id="KW-0472">Membrane</keyword>
<dbReference type="PANTHER" id="PTHR30489">
    <property type="entry name" value="LIPOPROTEIN-RELEASING SYSTEM TRANSMEMBRANE PROTEIN LOLE"/>
    <property type="match status" value="1"/>
</dbReference>
<gene>
    <name evidence="11" type="ORF">EYF70_06240</name>
    <name evidence="10" type="ORF">GCM10007387_13850</name>
</gene>
<evidence type="ECO:0000313" key="11">
    <source>
        <dbReference type="EMBL" id="QBI00499.1"/>
    </source>
</evidence>
<name>A0A411WV41_9BURK</name>
<dbReference type="RefSeq" id="WP_131144635.1">
    <property type="nucleotide sequence ID" value="NZ_BMWV01000002.1"/>
</dbReference>
<dbReference type="Proteomes" id="UP000628442">
    <property type="component" value="Unassembled WGS sequence"/>
</dbReference>
<dbReference type="OrthoDB" id="9770036at2"/>
<proteinExistence type="inferred from homology"/>
<protein>
    <submittedName>
        <fullName evidence="10">ABC transporter permease</fullName>
    </submittedName>
</protein>
<evidence type="ECO:0000313" key="13">
    <source>
        <dbReference type="Proteomes" id="UP000628442"/>
    </source>
</evidence>
<accession>A0A411WV41</accession>
<evidence type="ECO:0000256" key="2">
    <source>
        <dbReference type="ARBA" id="ARBA00005236"/>
    </source>
</evidence>
<dbReference type="Pfam" id="PF02687">
    <property type="entry name" value="FtsX"/>
    <property type="match status" value="1"/>
</dbReference>
<sequence length="408" mass="42000">MRIDVTWLAMALKNTLRNRRRSLVTVAIAATGTAAALLGAGFAQYTYQSLAESAARDTGHVIVAAPGGFDGIDDTPLQHGLQGGPALARQLLARSGVRRVLPRLQFSGLLSNGEKSEVFVGTGVDPAQEFAVRGPFIKVIAGDLLEPDAARPGIVLGKTLARSLGAAPGNVLTLLSTTTGGSLNAVDVTVTGVVSSGFAELDKRMALVDLATAQGLLATDRVSTLGVYLEALDDSAATAAALRGTFGKRYEVRDWRDLAQVYASVRGLYDRIFGFLGVIVLVIVLGAVANTLAMAVVERTREIGALRAMGTTPREVMRLFTVEGMALGATGAALGMLGAAGIGVVLLAAGIQMPPPPGRTGGYPLDIVITPAMYAAAGIAVTVLAGIAALAVSRKAAHRSVVEALAHV</sequence>
<evidence type="ECO:0000256" key="3">
    <source>
        <dbReference type="ARBA" id="ARBA00022475"/>
    </source>
</evidence>
<evidence type="ECO:0000256" key="4">
    <source>
        <dbReference type="ARBA" id="ARBA00022692"/>
    </source>
</evidence>
<dbReference type="InterPro" id="IPR025857">
    <property type="entry name" value="MacB_PCD"/>
</dbReference>
<feature type="domain" description="MacB-like periplasmic core" evidence="9">
    <location>
        <begin position="22"/>
        <end position="243"/>
    </location>
</feature>
<dbReference type="AlphaFoldDB" id="A0A411WV41"/>
<evidence type="ECO:0000313" key="10">
    <source>
        <dbReference type="EMBL" id="GGY32837.1"/>
    </source>
</evidence>